<name>A0A1D7U0W3_9HYPH</name>
<comment type="similarity">
    <text evidence="2">Belongs to the TerC family.</text>
</comment>
<feature type="transmembrane region" description="Helical" evidence="6">
    <location>
        <begin position="166"/>
        <end position="192"/>
    </location>
</feature>
<evidence type="ECO:0000256" key="3">
    <source>
        <dbReference type="ARBA" id="ARBA00022692"/>
    </source>
</evidence>
<keyword evidence="4 6" id="KW-1133">Transmembrane helix</keyword>
<feature type="transmembrane region" description="Helical" evidence="6">
    <location>
        <begin position="220"/>
        <end position="237"/>
    </location>
</feature>
<feature type="transmembrane region" description="Helical" evidence="6">
    <location>
        <begin position="46"/>
        <end position="66"/>
    </location>
</feature>
<dbReference type="PANTHER" id="PTHR30238">
    <property type="entry name" value="MEMBRANE BOUND PREDICTED REDOX MODULATOR"/>
    <property type="match status" value="1"/>
</dbReference>
<dbReference type="OrthoDB" id="9807970at2"/>
<dbReference type="STRING" id="1526658.BHK69_11540"/>
<dbReference type="InterPro" id="IPR022301">
    <property type="entry name" value="Integral_membrane_YjbE"/>
</dbReference>
<dbReference type="NCBIfam" id="TIGR03717">
    <property type="entry name" value="R_switched_YjbE"/>
    <property type="match status" value="1"/>
</dbReference>
<evidence type="ECO:0000256" key="5">
    <source>
        <dbReference type="ARBA" id="ARBA00023136"/>
    </source>
</evidence>
<dbReference type="GO" id="GO:0016020">
    <property type="term" value="C:membrane"/>
    <property type="evidence" value="ECO:0007669"/>
    <property type="project" value="UniProtKB-SubCell"/>
</dbReference>
<evidence type="ECO:0000313" key="8">
    <source>
        <dbReference type="Proteomes" id="UP000094969"/>
    </source>
</evidence>
<dbReference type="AlphaFoldDB" id="A0A1D7U0W3"/>
<evidence type="ECO:0008006" key="9">
    <source>
        <dbReference type="Google" id="ProtNLM"/>
    </source>
</evidence>
<comment type="subcellular location">
    <subcellularLocation>
        <location evidence="1">Membrane</location>
        <topology evidence="1">Multi-pass membrane protein</topology>
    </subcellularLocation>
</comment>
<evidence type="ECO:0000256" key="4">
    <source>
        <dbReference type="ARBA" id="ARBA00022989"/>
    </source>
</evidence>
<proteinExistence type="inferred from homology"/>
<dbReference type="RefSeq" id="WP_069690224.1">
    <property type="nucleotide sequence ID" value="NZ_CP017147.1"/>
</dbReference>
<feature type="transmembrane region" description="Helical" evidence="6">
    <location>
        <begin position="12"/>
        <end position="34"/>
    </location>
</feature>
<sequence>MDFSSSQFWVSLLQIIWIDLLLSGDNAVVIALACRSLPENRRKIGIWLGAGAAVGLRIVFALVVSYLLNVPFLKVAGGVLLFWIAIKLAMGEEEAHNEIEASDNLWRAVRTIAIADAVMSLDNVIAIAAASRGHPELFIFGLLLSIPLIIMGAQLLTSIIERFPILVWLGAALLGWIAAEMIIGDIAVLQWLQVNMPSWVAPVPTEVSALGIGPAAMPHYISSAIGAALVCLVAYALKKKPADQPG</sequence>
<evidence type="ECO:0000256" key="1">
    <source>
        <dbReference type="ARBA" id="ARBA00004141"/>
    </source>
</evidence>
<reference evidence="7 8" key="1">
    <citation type="journal article" date="2015" name="Antonie Van Leeuwenhoek">
        <title>Bosea vaviloviae sp. nov., a new species of slow-growing rhizobia isolated from nodules of the relict species Vavilovia formosa (Stev.) Fed.</title>
        <authorList>
            <person name="Safronova V.I."/>
            <person name="Kuznetsova I.G."/>
            <person name="Sazanova A.L."/>
            <person name="Kimeklis A.K."/>
            <person name="Belimov A.A."/>
            <person name="Andronov E.E."/>
            <person name="Pinaev A.G."/>
            <person name="Chizhevskaya E.P."/>
            <person name="Pukhaev A.R."/>
            <person name="Popov K.P."/>
            <person name="Willems A."/>
            <person name="Tikhonovich I.A."/>
        </authorList>
    </citation>
    <scope>NUCLEOTIDE SEQUENCE [LARGE SCALE GENOMIC DNA]</scope>
    <source>
        <strain evidence="7 8">Vaf18</strain>
    </source>
</reference>
<gene>
    <name evidence="7" type="ORF">BHK69_11540</name>
</gene>
<evidence type="ECO:0000256" key="6">
    <source>
        <dbReference type="SAM" id="Phobius"/>
    </source>
</evidence>
<organism evidence="7 8">
    <name type="scientific">Bosea vaviloviae</name>
    <dbReference type="NCBI Taxonomy" id="1526658"/>
    <lineage>
        <taxon>Bacteria</taxon>
        <taxon>Pseudomonadati</taxon>
        <taxon>Pseudomonadota</taxon>
        <taxon>Alphaproteobacteria</taxon>
        <taxon>Hyphomicrobiales</taxon>
        <taxon>Boseaceae</taxon>
        <taxon>Bosea</taxon>
    </lineage>
</organism>
<keyword evidence="8" id="KW-1185">Reference proteome</keyword>
<dbReference type="InterPro" id="IPR005496">
    <property type="entry name" value="Integral_membrane_TerC"/>
</dbReference>
<evidence type="ECO:0000313" key="7">
    <source>
        <dbReference type="EMBL" id="AOO81009.1"/>
    </source>
</evidence>
<dbReference type="PANTHER" id="PTHR30238:SF4">
    <property type="entry name" value="SLL1022 PROTEIN"/>
    <property type="match status" value="1"/>
</dbReference>
<keyword evidence="5 6" id="KW-0472">Membrane</keyword>
<dbReference type="Proteomes" id="UP000094969">
    <property type="component" value="Chromosome"/>
</dbReference>
<dbReference type="KEGG" id="bvv:BHK69_11540"/>
<keyword evidence="3 6" id="KW-0812">Transmembrane</keyword>
<dbReference type="EMBL" id="CP017147">
    <property type="protein sequence ID" value="AOO81009.1"/>
    <property type="molecule type" value="Genomic_DNA"/>
</dbReference>
<protein>
    <recommendedName>
        <fullName evidence="9">Tellurium resistance protein TerC</fullName>
    </recommendedName>
</protein>
<evidence type="ECO:0000256" key="2">
    <source>
        <dbReference type="ARBA" id="ARBA00007511"/>
    </source>
</evidence>
<feature type="transmembrane region" description="Helical" evidence="6">
    <location>
        <begin position="137"/>
        <end position="159"/>
    </location>
</feature>
<accession>A0A1D7U0W3</accession>
<dbReference type="Pfam" id="PF03741">
    <property type="entry name" value="TerC"/>
    <property type="match status" value="1"/>
</dbReference>